<organism evidence="3 4">
    <name type="scientific">Gossypium arboreum</name>
    <name type="common">Tree cotton</name>
    <name type="synonym">Gossypium nanking</name>
    <dbReference type="NCBI Taxonomy" id="29729"/>
    <lineage>
        <taxon>Eukaryota</taxon>
        <taxon>Viridiplantae</taxon>
        <taxon>Streptophyta</taxon>
        <taxon>Embryophyta</taxon>
        <taxon>Tracheophyta</taxon>
        <taxon>Spermatophyta</taxon>
        <taxon>Magnoliopsida</taxon>
        <taxon>eudicotyledons</taxon>
        <taxon>Gunneridae</taxon>
        <taxon>Pentapetalae</taxon>
        <taxon>rosids</taxon>
        <taxon>malvids</taxon>
        <taxon>Malvales</taxon>
        <taxon>Malvaceae</taxon>
        <taxon>Malvoideae</taxon>
        <taxon>Gossypium</taxon>
    </lineage>
</organism>
<protein>
    <submittedName>
        <fullName evidence="3">Uncharacterized protein</fullName>
    </submittedName>
</protein>
<evidence type="ECO:0000313" key="3">
    <source>
        <dbReference type="EMBL" id="KHG30368.1"/>
    </source>
</evidence>
<feature type="transmembrane region" description="Helical" evidence="2">
    <location>
        <begin position="85"/>
        <end position="102"/>
    </location>
</feature>
<keyword evidence="2" id="KW-0472">Membrane</keyword>
<accession>A0A0B0PV62</accession>
<gene>
    <name evidence="3" type="ORF">F383_10242</name>
</gene>
<name>A0A0B0PV62_GOSAR</name>
<keyword evidence="4" id="KW-1185">Reference proteome</keyword>
<dbReference type="Proteomes" id="UP000032142">
    <property type="component" value="Unassembled WGS sequence"/>
</dbReference>
<evidence type="ECO:0000313" key="4">
    <source>
        <dbReference type="Proteomes" id="UP000032142"/>
    </source>
</evidence>
<sequence>MDTRKMEMLTPFAPSPHHSYSFSKSLIFPPRFHPLSPSLPVSLRSFSPTRPPRCLSAGSPPPSPPDSDPPGLEGKLSRFQDRARIFFAVLFWMSLFFWSSSWDGRNTGKPNKGSRFRR</sequence>
<dbReference type="KEGG" id="gab:108487624"/>
<dbReference type="OrthoDB" id="997865at2759"/>
<dbReference type="PANTHER" id="PTHR37706:SF2">
    <property type="entry name" value="TRANSMEMBRANE PROTEIN"/>
    <property type="match status" value="1"/>
</dbReference>
<dbReference type="AlphaFoldDB" id="A0A0B0PV62"/>
<dbReference type="EMBL" id="KN456286">
    <property type="protein sequence ID" value="KHG30368.1"/>
    <property type="molecule type" value="Genomic_DNA"/>
</dbReference>
<feature type="region of interest" description="Disordered" evidence="1">
    <location>
        <begin position="47"/>
        <end position="75"/>
    </location>
</feature>
<keyword evidence="2" id="KW-0812">Transmembrane</keyword>
<reference evidence="4" key="1">
    <citation type="submission" date="2014-09" db="EMBL/GenBank/DDBJ databases">
        <authorList>
            <person name="Mudge J."/>
            <person name="Ramaraj T."/>
            <person name="Lindquist I.E."/>
            <person name="Bharti A.K."/>
            <person name="Sundararajan A."/>
            <person name="Cameron C.T."/>
            <person name="Woodward J.E."/>
            <person name="May G.D."/>
            <person name="Brubaker C."/>
            <person name="Broadhvest J."/>
            <person name="Wilkins T.A."/>
        </authorList>
    </citation>
    <scope>NUCLEOTIDE SEQUENCE</scope>
    <source>
        <strain evidence="4">cv. AKA8401</strain>
    </source>
</reference>
<dbReference type="PANTHER" id="PTHR37706">
    <property type="entry name" value="TRANSMEMBRANE PROTEIN"/>
    <property type="match status" value="1"/>
</dbReference>
<evidence type="ECO:0000256" key="1">
    <source>
        <dbReference type="SAM" id="MobiDB-lite"/>
    </source>
</evidence>
<feature type="compositionally biased region" description="Pro residues" evidence="1">
    <location>
        <begin position="59"/>
        <end position="68"/>
    </location>
</feature>
<proteinExistence type="predicted"/>
<evidence type="ECO:0000256" key="2">
    <source>
        <dbReference type="SAM" id="Phobius"/>
    </source>
</evidence>
<dbReference type="OMA" id="HIRRQNI"/>
<keyword evidence="2" id="KW-1133">Transmembrane helix</keyword>